<evidence type="ECO:0000313" key="1">
    <source>
        <dbReference type="EMBL" id="GMQ62971.1"/>
    </source>
</evidence>
<protein>
    <submittedName>
        <fullName evidence="1">Uncharacterized protein</fullName>
    </submittedName>
</protein>
<dbReference type="Proteomes" id="UP001374599">
    <property type="component" value="Unassembled WGS sequence"/>
</dbReference>
<proteinExistence type="predicted"/>
<comment type="caution">
    <text evidence="1">The sequence shown here is derived from an EMBL/GenBank/DDBJ whole genome shotgun (WGS) entry which is preliminary data.</text>
</comment>
<reference evidence="1" key="1">
    <citation type="submission" date="2023-09" db="EMBL/GenBank/DDBJ databases">
        <title>Vallitalea sediminicola and Vallitalea maricola sp. nov., anaerobic bacteria isolated from marine sediment.</title>
        <authorList>
            <person name="Hirano S."/>
            <person name="Maeda A."/>
            <person name="Terahara T."/>
            <person name="Mori K."/>
            <person name="Hamada M."/>
            <person name="Matsumoto R."/>
            <person name="Kobayashi T."/>
        </authorList>
    </citation>
    <scope>NUCLEOTIDE SEQUENCE</scope>
    <source>
        <strain evidence="1">AN17-2</strain>
    </source>
</reference>
<organism evidence="1 2">
    <name type="scientific">Vallitalea maricola</name>
    <dbReference type="NCBI Taxonomy" id="3074433"/>
    <lineage>
        <taxon>Bacteria</taxon>
        <taxon>Bacillati</taxon>
        <taxon>Bacillota</taxon>
        <taxon>Clostridia</taxon>
        <taxon>Lachnospirales</taxon>
        <taxon>Vallitaleaceae</taxon>
        <taxon>Vallitalea</taxon>
    </lineage>
</organism>
<keyword evidence="2" id="KW-1185">Reference proteome</keyword>
<gene>
    <name evidence="1" type="ORF">AN2V17_22030</name>
</gene>
<sequence>MNKKIGLVFPGSGSQYVGMGKKIYNDYGSVRQTFEEASEVLGYDLSKICLEGSVINLNKPRHVLASLLTISVSYFRVYMEEIGIAPSILAGHSLGEYSALCCSGAISFEDALKILLKRGALAEKVCKLTNGTMSALNNVSHHIVEKICDELQKQNYCVCISCYNSKNQVLISGNEDGIKLAEKEILKEHGEIVPFIGSPPYHSPLMKDIIDELEEELRKHKYLDLNYPVIANTTARPYESKDTISEHLIQHMYRPVRWLESIEYMKCQGIDVIVEAGPSNVLKNLIKDQIPQMKVLAMDEIQDLEQLLELKQTNYMGKNKLQDMKHKAIAMCLGIAVSTKNNNNDLEAHNTYLEAYKNIKNLRDKYAQDKSIIQDTHVIEAFTSLDKIFDSRLTSQQERQYRYEQLIEQTQLQEIYREFQKQKS</sequence>
<dbReference type="EMBL" id="BTPU01000032">
    <property type="protein sequence ID" value="GMQ62971.1"/>
    <property type="molecule type" value="Genomic_DNA"/>
</dbReference>
<accession>A0ACB5UJN9</accession>
<name>A0ACB5UJN9_9FIRM</name>
<evidence type="ECO:0000313" key="2">
    <source>
        <dbReference type="Proteomes" id="UP001374599"/>
    </source>
</evidence>